<dbReference type="Proteomes" id="UP001501319">
    <property type="component" value="Unassembled WGS sequence"/>
</dbReference>
<feature type="transmembrane region" description="Helical" evidence="8">
    <location>
        <begin position="627"/>
        <end position="654"/>
    </location>
</feature>
<evidence type="ECO:0000256" key="4">
    <source>
        <dbReference type="ARBA" id="ARBA00022692"/>
    </source>
</evidence>
<feature type="transmembrane region" description="Helical" evidence="8">
    <location>
        <begin position="442"/>
        <end position="464"/>
    </location>
</feature>
<comment type="caution">
    <text evidence="10">The sequence shown here is derived from an EMBL/GenBank/DDBJ whole genome shotgun (WGS) entry which is preliminary data.</text>
</comment>
<feature type="compositionally biased region" description="Pro residues" evidence="7">
    <location>
        <begin position="717"/>
        <end position="727"/>
    </location>
</feature>
<dbReference type="InterPro" id="IPR029044">
    <property type="entry name" value="Nucleotide-diphossugar_trans"/>
</dbReference>
<evidence type="ECO:0000313" key="11">
    <source>
        <dbReference type="Proteomes" id="UP001501319"/>
    </source>
</evidence>
<keyword evidence="2" id="KW-0328">Glycosyltransferase</keyword>
<feature type="domain" description="Glycosyltransferase 2-like" evidence="9">
    <location>
        <begin position="265"/>
        <end position="456"/>
    </location>
</feature>
<feature type="transmembrane region" description="Helical" evidence="8">
    <location>
        <begin position="583"/>
        <end position="606"/>
    </location>
</feature>
<feature type="transmembrane region" description="Helical" evidence="8">
    <location>
        <begin position="129"/>
        <end position="147"/>
    </location>
</feature>
<name>A0ABP4RA33_9ACTN</name>
<dbReference type="InterPro" id="IPR050321">
    <property type="entry name" value="Glycosyltr_2/OpgH_subfam"/>
</dbReference>
<keyword evidence="6 8" id="KW-0472">Membrane</keyword>
<keyword evidence="3" id="KW-0808">Transferase</keyword>
<dbReference type="PANTHER" id="PTHR43867:SF4">
    <property type="entry name" value="BETA-(1-3)-GLUCOSYL TRANSFERASE"/>
    <property type="match status" value="1"/>
</dbReference>
<evidence type="ECO:0000313" key="10">
    <source>
        <dbReference type="EMBL" id="GAA1640670.1"/>
    </source>
</evidence>
<evidence type="ECO:0000256" key="2">
    <source>
        <dbReference type="ARBA" id="ARBA00022676"/>
    </source>
</evidence>
<reference evidence="11" key="1">
    <citation type="journal article" date="2019" name="Int. J. Syst. Evol. Microbiol.">
        <title>The Global Catalogue of Microorganisms (GCM) 10K type strain sequencing project: providing services to taxonomists for standard genome sequencing and annotation.</title>
        <authorList>
            <consortium name="The Broad Institute Genomics Platform"/>
            <consortium name="The Broad Institute Genome Sequencing Center for Infectious Disease"/>
            <person name="Wu L."/>
            <person name="Ma J."/>
        </authorList>
    </citation>
    <scope>NUCLEOTIDE SEQUENCE [LARGE SCALE GENOMIC DNA]</scope>
    <source>
        <strain evidence="11">JCM 14306</strain>
    </source>
</reference>
<feature type="compositionally biased region" description="Pro residues" evidence="7">
    <location>
        <begin position="737"/>
        <end position="763"/>
    </location>
</feature>
<keyword evidence="5 8" id="KW-1133">Transmembrane helix</keyword>
<dbReference type="Gene3D" id="3.90.550.10">
    <property type="entry name" value="Spore Coat Polysaccharide Biosynthesis Protein SpsA, Chain A"/>
    <property type="match status" value="1"/>
</dbReference>
<evidence type="ECO:0000256" key="5">
    <source>
        <dbReference type="ARBA" id="ARBA00022989"/>
    </source>
</evidence>
<feature type="transmembrane region" description="Helical" evidence="8">
    <location>
        <begin position="68"/>
        <end position="85"/>
    </location>
</feature>
<keyword evidence="4 8" id="KW-0812">Transmembrane</keyword>
<organism evidence="10 11">
    <name type="scientific">Kribbella alba</name>
    <dbReference type="NCBI Taxonomy" id="190197"/>
    <lineage>
        <taxon>Bacteria</taxon>
        <taxon>Bacillati</taxon>
        <taxon>Actinomycetota</taxon>
        <taxon>Actinomycetes</taxon>
        <taxon>Propionibacteriales</taxon>
        <taxon>Kribbellaceae</taxon>
        <taxon>Kribbella</taxon>
    </lineage>
</organism>
<dbReference type="PANTHER" id="PTHR43867">
    <property type="entry name" value="CELLULOSE SYNTHASE CATALYTIC SUBUNIT A [UDP-FORMING]"/>
    <property type="match status" value="1"/>
</dbReference>
<evidence type="ECO:0000256" key="6">
    <source>
        <dbReference type="ARBA" id="ARBA00023136"/>
    </source>
</evidence>
<feature type="transmembrane region" description="Helical" evidence="8">
    <location>
        <begin position="476"/>
        <end position="496"/>
    </location>
</feature>
<evidence type="ECO:0000256" key="1">
    <source>
        <dbReference type="ARBA" id="ARBA00004141"/>
    </source>
</evidence>
<comment type="subcellular location">
    <subcellularLocation>
        <location evidence="1">Membrane</location>
        <topology evidence="1">Multi-pass membrane protein</topology>
    </subcellularLocation>
</comment>
<dbReference type="SUPFAM" id="SSF53448">
    <property type="entry name" value="Nucleotide-diphospho-sugar transferases"/>
    <property type="match status" value="1"/>
</dbReference>
<accession>A0ABP4RA33</accession>
<feature type="transmembrane region" description="Helical" evidence="8">
    <location>
        <begin position="40"/>
        <end position="61"/>
    </location>
</feature>
<evidence type="ECO:0000256" key="7">
    <source>
        <dbReference type="SAM" id="MobiDB-lite"/>
    </source>
</evidence>
<protein>
    <recommendedName>
        <fullName evidence="9">Glycosyltransferase 2-like domain-containing protein</fullName>
    </recommendedName>
</protein>
<keyword evidence="11" id="KW-1185">Reference proteome</keyword>
<gene>
    <name evidence="10" type="ORF">GCM10009744_33190</name>
</gene>
<evidence type="ECO:0000259" key="9">
    <source>
        <dbReference type="Pfam" id="PF13632"/>
    </source>
</evidence>
<feature type="compositionally biased region" description="Pro residues" evidence="7">
    <location>
        <begin position="681"/>
        <end position="709"/>
    </location>
</feature>
<dbReference type="InterPro" id="IPR001173">
    <property type="entry name" value="Glyco_trans_2-like"/>
</dbReference>
<sequence>MLAALLLAGLFVAPISSLAMFVSLPTRWPVATAWAYSRRAISAVIATVVLAAIGYALSVLVGTTPHRALIAAIVVIAFSIALLPATPRWNGRARVCWAASTYLYLAYLVFIIHWTFVSHLGVVNTIGGVVLWLLEVLAGLLAGAYLWELCDALGTQYWRRRVIGAGRPVQEGDYQPFVSLHVPAHNEPPEMVIQTLSALRRLNYPYYEIVAIDDNTDDPDLWRPVEQWCATHDVKFVHLENWPGYKSGALNYALENLTDARTELIAVVDSDYQLQPDFLADCARLFADPGLGFVQAPQDYRGWQQSGYYRRLYYSYRYFFAVSQPSRNERDAAIFAGTMGIIRKKAIEDLGGWDQWCITEDAELSLRMLRAGWTGLHVDKSYGEGIMPLTFEALKSQRYRWCFGGIQILRMHWRSLVPGPLTADNRLTLGQRWGYLSGGLQWYGDLLGVVFYMFLLAGAANLALGGGELFRKITGFLVAAVPVLVLIGLLRAVALLRRGTDASWRDAFGAFFIWQATALVVARASVLGLFAKEAVFMRTPKTFERASWLDVIKANRAESLLAALGIVGIVAALSHPTTLSGPLLAALLLFPTLGFAAAPFNSFSAQRAALPPDLRHRRRTEFLRQPAVVRGTALASGLVVGVGVTAAAFTLLAAGSTPSTVPSPILVQPAPAPSSTAPVPTSTPSPTPSSTPTTTPTPSPTPTASPTPTPTASVSPTLPPSPTPSPSATPTGAPSPTSTPSPAPSSAPTTTPTPIPAPTPTPLPAAASSTP</sequence>
<dbReference type="RefSeq" id="WP_344112383.1">
    <property type="nucleotide sequence ID" value="NZ_BAAANE010000005.1"/>
</dbReference>
<dbReference type="Pfam" id="PF13632">
    <property type="entry name" value="Glyco_trans_2_3"/>
    <property type="match status" value="1"/>
</dbReference>
<feature type="region of interest" description="Disordered" evidence="7">
    <location>
        <begin position="664"/>
        <end position="771"/>
    </location>
</feature>
<evidence type="ECO:0000256" key="8">
    <source>
        <dbReference type="SAM" id="Phobius"/>
    </source>
</evidence>
<evidence type="ECO:0000256" key="3">
    <source>
        <dbReference type="ARBA" id="ARBA00022679"/>
    </source>
</evidence>
<feature type="transmembrane region" description="Helical" evidence="8">
    <location>
        <begin position="508"/>
        <end position="531"/>
    </location>
</feature>
<feature type="transmembrane region" description="Helical" evidence="8">
    <location>
        <begin position="97"/>
        <end position="117"/>
    </location>
</feature>
<dbReference type="EMBL" id="BAAANE010000005">
    <property type="protein sequence ID" value="GAA1640670.1"/>
    <property type="molecule type" value="Genomic_DNA"/>
</dbReference>
<feature type="transmembrane region" description="Helical" evidence="8">
    <location>
        <begin position="560"/>
        <end position="577"/>
    </location>
</feature>
<proteinExistence type="predicted"/>